<dbReference type="AlphaFoldDB" id="A0A261U7K0"/>
<accession>A0A261U7K0</accession>
<name>A0A261U7K0_9BORD</name>
<comment type="caution">
    <text evidence="4">The sequence shown here is derived from an EMBL/GenBank/DDBJ whole genome shotgun (WGS) entry which is preliminary data.</text>
</comment>
<feature type="domain" description="LysM" evidence="3">
    <location>
        <begin position="167"/>
        <end position="222"/>
    </location>
</feature>
<dbReference type="EMBL" id="NEVQ01000013">
    <property type="protein sequence ID" value="OZI56833.1"/>
    <property type="molecule type" value="Genomic_DNA"/>
</dbReference>
<evidence type="ECO:0000256" key="2">
    <source>
        <dbReference type="SAM" id="Phobius"/>
    </source>
</evidence>
<feature type="compositionally biased region" description="Gly residues" evidence="1">
    <location>
        <begin position="443"/>
        <end position="454"/>
    </location>
</feature>
<gene>
    <name evidence="4" type="ORF">CAL20_15690</name>
</gene>
<dbReference type="Pfam" id="PF01476">
    <property type="entry name" value="LysM"/>
    <property type="match status" value="1"/>
</dbReference>
<protein>
    <submittedName>
        <fullName evidence="4">Peptidoglycan-binding protein LysM</fullName>
    </submittedName>
</protein>
<feature type="compositionally biased region" description="Basic and acidic residues" evidence="1">
    <location>
        <begin position="312"/>
        <end position="324"/>
    </location>
</feature>
<sequence length="574" mass="55794">MTLRSRRFSPTHRIKASQWAIALALGVSMGTTVHAATVGHSRVISAPGAPLRVVVPLENITAEELASLKVSLADAAAWQRAGLQPPVPLNTARVSVQDGPRATSKSIRIESSQPLATSAVDLLLDLQSSSGHRQVQVTILVPQRAAAAPVQSARIGSVSAERAAPASAETVRAGDNLFRIARRNGVSDASVYQMLVAIWRANPQAFIQNNMNLVRAGETLTIPDAAAVRAIDPAEARRIYIEQAEAFARYRGRAGAAVAGAAAAGEGANAGGGHVSAASPSGGSAGASPQDRLRLSSSDAAGAQADAQADARTSEQHALKDAQQRVETLQGNVDALNQAAAGGKAGSAANQNGAAGSGAAGTDGTSGSGAEGAGAGAAGSGAAGAGTGVGGSGAAGAGTGATGGGAAGAGAGPAAGANTGAAGGPDGAAAGSNGPGSSAAGAAGAGAAGTGAGAGTSDSNATGAPNAAGTEAAAQDLAAASGTNTGGSTSTTGNWLTDNLLVVVTAILALIVLIIAWLLRRAGARRADENEDEDASYGGEPVLDTSLLTRKLDGIDLDLNKPPTDEPPARGPRV</sequence>
<feature type="compositionally biased region" description="Low complexity" evidence="1">
    <location>
        <begin position="427"/>
        <end position="442"/>
    </location>
</feature>
<evidence type="ECO:0000259" key="3">
    <source>
        <dbReference type="PROSITE" id="PS51782"/>
    </source>
</evidence>
<dbReference type="Proteomes" id="UP000216885">
    <property type="component" value="Unassembled WGS sequence"/>
</dbReference>
<keyword evidence="2" id="KW-0812">Transmembrane</keyword>
<feature type="region of interest" description="Disordered" evidence="1">
    <location>
        <begin position="269"/>
        <end position="325"/>
    </location>
</feature>
<feature type="compositionally biased region" description="Gly residues" evidence="1">
    <location>
        <begin position="355"/>
        <end position="413"/>
    </location>
</feature>
<evidence type="ECO:0000313" key="4">
    <source>
        <dbReference type="EMBL" id="OZI56833.1"/>
    </source>
</evidence>
<keyword evidence="2" id="KW-0472">Membrane</keyword>
<dbReference type="InterPro" id="IPR036779">
    <property type="entry name" value="LysM_dom_sf"/>
</dbReference>
<feature type="region of interest" description="Disordered" evidence="1">
    <location>
        <begin position="554"/>
        <end position="574"/>
    </location>
</feature>
<evidence type="ECO:0000256" key="1">
    <source>
        <dbReference type="SAM" id="MobiDB-lite"/>
    </source>
</evidence>
<proteinExistence type="predicted"/>
<dbReference type="Pfam" id="PF25800">
    <property type="entry name" value="FimV_N"/>
    <property type="match status" value="1"/>
</dbReference>
<dbReference type="NCBIfam" id="TIGR03505">
    <property type="entry name" value="FimV_core"/>
    <property type="match status" value="1"/>
</dbReference>
<dbReference type="InterPro" id="IPR018392">
    <property type="entry name" value="LysM"/>
</dbReference>
<organism evidence="4 5">
    <name type="scientific">Bordetella genomosp. 4</name>
    <dbReference type="NCBI Taxonomy" id="463044"/>
    <lineage>
        <taxon>Bacteria</taxon>
        <taxon>Pseudomonadati</taxon>
        <taxon>Pseudomonadota</taxon>
        <taxon>Betaproteobacteria</taxon>
        <taxon>Burkholderiales</taxon>
        <taxon>Alcaligenaceae</taxon>
        <taxon>Bordetella</taxon>
    </lineage>
</organism>
<dbReference type="Gene3D" id="3.10.350.10">
    <property type="entry name" value="LysM domain"/>
    <property type="match status" value="1"/>
</dbReference>
<evidence type="ECO:0000313" key="5">
    <source>
        <dbReference type="Proteomes" id="UP000216885"/>
    </source>
</evidence>
<feature type="compositionally biased region" description="Low complexity" evidence="1">
    <location>
        <begin position="275"/>
        <end position="288"/>
    </location>
</feature>
<dbReference type="RefSeq" id="WP_094838319.1">
    <property type="nucleotide sequence ID" value="NZ_NEVQ01000013.1"/>
</dbReference>
<dbReference type="CDD" id="cd00118">
    <property type="entry name" value="LysM"/>
    <property type="match status" value="1"/>
</dbReference>
<keyword evidence="5" id="KW-1185">Reference proteome</keyword>
<feature type="transmembrane region" description="Helical" evidence="2">
    <location>
        <begin position="500"/>
        <end position="519"/>
    </location>
</feature>
<feature type="compositionally biased region" description="Low complexity" evidence="1">
    <location>
        <begin position="296"/>
        <end position="311"/>
    </location>
</feature>
<dbReference type="InterPro" id="IPR057840">
    <property type="entry name" value="FimV_N"/>
</dbReference>
<feature type="compositionally biased region" description="Low complexity" evidence="1">
    <location>
        <begin position="344"/>
        <end position="354"/>
    </location>
</feature>
<dbReference type="PROSITE" id="PS51782">
    <property type="entry name" value="LYSM"/>
    <property type="match status" value="1"/>
</dbReference>
<reference evidence="4 5" key="1">
    <citation type="submission" date="2017-05" db="EMBL/GenBank/DDBJ databases">
        <title>Complete and WGS of Bordetella genogroups.</title>
        <authorList>
            <person name="Spilker T."/>
            <person name="LiPuma J."/>
        </authorList>
    </citation>
    <scope>NUCLEOTIDE SEQUENCE [LARGE SCALE GENOMIC DNA]</scope>
    <source>
        <strain evidence="4 5">AU9919</strain>
    </source>
</reference>
<feature type="region of interest" description="Disordered" evidence="1">
    <location>
        <begin position="344"/>
        <end position="469"/>
    </location>
</feature>
<keyword evidence="2" id="KW-1133">Transmembrane helix</keyword>
<feature type="compositionally biased region" description="Low complexity" evidence="1">
    <location>
        <begin position="455"/>
        <end position="469"/>
    </location>
</feature>
<dbReference type="InterPro" id="IPR020012">
    <property type="entry name" value="LysM_FimV"/>
</dbReference>